<evidence type="ECO:0000256" key="1">
    <source>
        <dbReference type="SAM" id="MobiDB-lite"/>
    </source>
</evidence>
<feature type="region of interest" description="Disordered" evidence="1">
    <location>
        <begin position="329"/>
        <end position="351"/>
    </location>
</feature>
<feature type="compositionally biased region" description="Basic and acidic residues" evidence="1">
    <location>
        <begin position="335"/>
        <end position="346"/>
    </location>
</feature>
<dbReference type="RefSeq" id="XP_033598821.1">
    <property type="nucleotide sequence ID" value="XM_033745602.1"/>
</dbReference>
<dbReference type="AlphaFoldDB" id="A0A6A6W363"/>
<proteinExistence type="predicted"/>
<evidence type="ECO:0000313" key="3">
    <source>
        <dbReference type="Proteomes" id="UP000799437"/>
    </source>
</evidence>
<reference evidence="2" key="1">
    <citation type="journal article" date="2020" name="Stud. Mycol.">
        <title>101 Dothideomycetes genomes: a test case for predicting lifestyles and emergence of pathogens.</title>
        <authorList>
            <person name="Haridas S."/>
            <person name="Albert R."/>
            <person name="Binder M."/>
            <person name="Bloem J."/>
            <person name="Labutti K."/>
            <person name="Salamov A."/>
            <person name="Andreopoulos B."/>
            <person name="Baker S."/>
            <person name="Barry K."/>
            <person name="Bills G."/>
            <person name="Bluhm B."/>
            <person name="Cannon C."/>
            <person name="Castanera R."/>
            <person name="Culley D."/>
            <person name="Daum C."/>
            <person name="Ezra D."/>
            <person name="Gonzalez J."/>
            <person name="Henrissat B."/>
            <person name="Kuo A."/>
            <person name="Liang C."/>
            <person name="Lipzen A."/>
            <person name="Lutzoni F."/>
            <person name="Magnuson J."/>
            <person name="Mondo S."/>
            <person name="Nolan M."/>
            <person name="Ohm R."/>
            <person name="Pangilinan J."/>
            <person name="Park H.-J."/>
            <person name="Ramirez L."/>
            <person name="Alfaro M."/>
            <person name="Sun H."/>
            <person name="Tritt A."/>
            <person name="Yoshinaga Y."/>
            <person name="Zwiers L.-H."/>
            <person name="Turgeon B."/>
            <person name="Goodwin S."/>
            <person name="Spatafora J."/>
            <person name="Crous P."/>
            <person name="Grigoriev I."/>
        </authorList>
    </citation>
    <scope>NUCLEOTIDE SEQUENCE</scope>
    <source>
        <strain evidence="2">CBS 121739</strain>
    </source>
</reference>
<feature type="region of interest" description="Disordered" evidence="1">
    <location>
        <begin position="565"/>
        <end position="592"/>
    </location>
</feature>
<sequence length="592" mass="67478">MSQALATTEFGESYDINPKAKIEEVFKLALSVMPNPANDLECDVEITAQFGFDELKASINASISDRTSDDDKYKMVDVGSFLCVVSDHATSRASTINEYFEAVWPTTKVKGLNAVIAIEDRLRHAVGCPKRPVTAPQSSIKMDIMTTELEEGGVIRSSQSFKFKAKPSEALHAFQHIAWLTTSLRRPDLNTPQQALVSIEDNKSSKDALRFIIRDRGLGGRTDDGLLNSLYHAESRFVFTRNFESKINSDKADIESITYWLPDRRNDQRRLTFSYEAMKALLGYQEVQEDIEEKPSIMYTTRQVLALVGEKRWVYLSLAHYLKEKVGSSTRSVSRPKDSRSGRDPRLSNFLGKPENRAELRKDIRAWWISVGNSSVSMLENHYKESRHEHIIEAPHFDERWYEGVRTPLLEGSPAEPSSATLSMRYRPSSPVVPEDRMINAAVDIHGNRCLWLTYKEFGKRFGLQKNDHVPGGISPIYITDTFILFLYGYSEPKWGQLKLQSDGVELVPPEHQDCQNLQDLLERFLVKQEFPRADDLLNNENEVCECHSEHQKEWERFLEIEFSGNNNKSTSPESDSSLDLPPPKRQNTGQK</sequence>
<name>A0A6A6W363_9PEZI</name>
<keyword evidence="3" id="KW-1185">Reference proteome</keyword>
<dbReference type="GeneID" id="54486656"/>
<gene>
    <name evidence="2" type="ORF">EJ05DRAFT_487282</name>
</gene>
<protein>
    <submittedName>
        <fullName evidence="2">Uncharacterized protein</fullName>
    </submittedName>
</protein>
<accession>A0A6A6W363</accession>
<organism evidence="2 3">
    <name type="scientific">Pseudovirgaria hyperparasitica</name>
    <dbReference type="NCBI Taxonomy" id="470096"/>
    <lineage>
        <taxon>Eukaryota</taxon>
        <taxon>Fungi</taxon>
        <taxon>Dikarya</taxon>
        <taxon>Ascomycota</taxon>
        <taxon>Pezizomycotina</taxon>
        <taxon>Dothideomycetes</taxon>
        <taxon>Dothideomycetes incertae sedis</taxon>
        <taxon>Acrospermales</taxon>
        <taxon>Acrospermaceae</taxon>
        <taxon>Pseudovirgaria</taxon>
    </lineage>
</organism>
<evidence type="ECO:0000313" key="2">
    <source>
        <dbReference type="EMBL" id="KAF2756370.1"/>
    </source>
</evidence>
<dbReference type="EMBL" id="ML996575">
    <property type="protein sequence ID" value="KAF2756370.1"/>
    <property type="molecule type" value="Genomic_DNA"/>
</dbReference>
<dbReference type="Proteomes" id="UP000799437">
    <property type="component" value="Unassembled WGS sequence"/>
</dbReference>